<accession>A0A173XXQ2</accession>
<protein>
    <submittedName>
        <fullName evidence="1">Uncharacterized protein</fullName>
    </submittedName>
</protein>
<evidence type="ECO:0000313" key="1">
    <source>
        <dbReference type="EMBL" id="CUN55627.1"/>
    </source>
</evidence>
<dbReference type="Proteomes" id="UP000095706">
    <property type="component" value="Unassembled WGS sequence"/>
</dbReference>
<sequence length="250" mass="28749">MNHKKVYQKRLQSLDKGKAKSLGPVEKLTMRYAGWVDGKHGLLRCSQNGDWQSSVLKQEVDSYEEFCAGQMGRLKFEEEDEFKKLNILFDTVVPLKTNLTAAKQVLKNALAEDVDLTRRKEGEESLTEVQVAARRNREREESLLPFKRAVAESEKALSDTIEAIFTSLSQVTESFDSAAKITNRVLQHHQRRIDVYWRSAMRHVPDLPALPNVTFTNNSEQEFSKHYQQVVQRAEKLRLTLASELQEEVL</sequence>
<organism evidence="1 2">
    <name type="scientific">Fusicatenibacter saccharivorans</name>
    <dbReference type="NCBI Taxonomy" id="1150298"/>
    <lineage>
        <taxon>Bacteria</taxon>
        <taxon>Bacillati</taxon>
        <taxon>Bacillota</taxon>
        <taxon>Clostridia</taxon>
        <taxon>Lachnospirales</taxon>
        <taxon>Lachnospiraceae</taxon>
        <taxon>Fusicatenibacter</taxon>
    </lineage>
</organism>
<evidence type="ECO:0000313" key="2">
    <source>
        <dbReference type="Proteomes" id="UP000095706"/>
    </source>
</evidence>
<proteinExistence type="predicted"/>
<name>A0A173XXQ2_9FIRM</name>
<reference evidence="1 2" key="1">
    <citation type="submission" date="2015-09" db="EMBL/GenBank/DDBJ databases">
        <authorList>
            <consortium name="Pathogen Informatics"/>
        </authorList>
    </citation>
    <scope>NUCLEOTIDE SEQUENCE [LARGE SCALE GENOMIC DNA]</scope>
    <source>
        <strain evidence="1 2">2789STDY5608849</strain>
    </source>
</reference>
<dbReference type="RefSeq" id="WP_055226053.1">
    <property type="nucleotide sequence ID" value="NZ_CAXSRP010000018.1"/>
</dbReference>
<gene>
    <name evidence="1" type="ORF">ERS852406_00357</name>
</gene>
<dbReference type="AlphaFoldDB" id="A0A173XXQ2"/>
<dbReference type="EMBL" id="CYYV01000002">
    <property type="protein sequence ID" value="CUN55627.1"/>
    <property type="molecule type" value="Genomic_DNA"/>
</dbReference>